<feature type="region of interest" description="Disordered" evidence="1">
    <location>
        <begin position="436"/>
        <end position="470"/>
    </location>
</feature>
<feature type="transmembrane region" description="Helical" evidence="2">
    <location>
        <begin position="12"/>
        <end position="31"/>
    </location>
</feature>
<gene>
    <name evidence="3" type="ORF">Taro_023976</name>
</gene>
<dbReference type="EMBL" id="NMUH01001332">
    <property type="protein sequence ID" value="MQL91365.1"/>
    <property type="molecule type" value="Genomic_DNA"/>
</dbReference>
<reference evidence="3" key="1">
    <citation type="submission" date="2017-07" db="EMBL/GenBank/DDBJ databases">
        <title>Taro Niue Genome Assembly and Annotation.</title>
        <authorList>
            <person name="Atibalentja N."/>
            <person name="Keating K."/>
            <person name="Fields C.J."/>
        </authorList>
    </citation>
    <scope>NUCLEOTIDE SEQUENCE</scope>
    <source>
        <strain evidence="3">Niue_2</strain>
        <tissue evidence="3">Leaf</tissue>
    </source>
</reference>
<evidence type="ECO:0000256" key="2">
    <source>
        <dbReference type="SAM" id="Phobius"/>
    </source>
</evidence>
<dbReference type="Proteomes" id="UP000652761">
    <property type="component" value="Unassembled WGS sequence"/>
</dbReference>
<proteinExistence type="predicted"/>
<protein>
    <submittedName>
        <fullName evidence="3">Uncharacterized protein</fullName>
    </submittedName>
</protein>
<evidence type="ECO:0000313" key="4">
    <source>
        <dbReference type="Proteomes" id="UP000652761"/>
    </source>
</evidence>
<sequence>MASVVTRCVRAMVAQLVVDSLAVVFPIWKTIAGKSRRSAFGPLGHLSVVVVSLVLVGCELWLRCIAWLPCVLMRFPRTLCCCLGEGFPQDYSVVVSSIVVLPQGLSFSQDRLALLLLAAVFSLKVCVVWSFRLCVLVKVLPRIALCHFWQSEVLPGRLLALLVDILPKAALCCLVVRFQVLGCAGGTSCVPVVRMVSFVSHARCALANCGLVSAVGVWLVVLHVEGLSTDTPLAVNSHCQAEISASGKALPVDSNTLAVDRHNLDLRLAARTLGLHQVWHDETEPKGIGRRTRGKAKWVDLRLCFPDQFADWQPQETVERTDVAGASTSRSVPDPESAKLQSAITQAMLAGADVTELMQQLSEMRTQASQHDADLPREAAELRITLSVERRERKRERAQWVEELGHERNERYRRRRECAVREGRASAYSRSYLVTSSEYQRNIQEERTAQGSTGSHASMRPPAPLSAADP</sequence>
<accession>A0A843V674</accession>
<name>A0A843V674_COLES</name>
<feature type="transmembrane region" description="Helical" evidence="2">
    <location>
        <begin position="112"/>
        <end position="135"/>
    </location>
</feature>
<evidence type="ECO:0000313" key="3">
    <source>
        <dbReference type="EMBL" id="MQL91365.1"/>
    </source>
</evidence>
<feature type="transmembrane region" description="Helical" evidence="2">
    <location>
        <begin position="43"/>
        <end position="68"/>
    </location>
</feature>
<feature type="non-terminal residue" evidence="3">
    <location>
        <position position="1"/>
    </location>
</feature>
<keyword evidence="2" id="KW-0812">Transmembrane</keyword>
<keyword evidence="2" id="KW-0472">Membrane</keyword>
<evidence type="ECO:0000256" key="1">
    <source>
        <dbReference type="SAM" id="MobiDB-lite"/>
    </source>
</evidence>
<dbReference type="AlphaFoldDB" id="A0A843V674"/>
<organism evidence="3 4">
    <name type="scientific">Colocasia esculenta</name>
    <name type="common">Wild taro</name>
    <name type="synonym">Arum esculentum</name>
    <dbReference type="NCBI Taxonomy" id="4460"/>
    <lineage>
        <taxon>Eukaryota</taxon>
        <taxon>Viridiplantae</taxon>
        <taxon>Streptophyta</taxon>
        <taxon>Embryophyta</taxon>
        <taxon>Tracheophyta</taxon>
        <taxon>Spermatophyta</taxon>
        <taxon>Magnoliopsida</taxon>
        <taxon>Liliopsida</taxon>
        <taxon>Araceae</taxon>
        <taxon>Aroideae</taxon>
        <taxon>Colocasieae</taxon>
        <taxon>Colocasia</taxon>
    </lineage>
</organism>
<comment type="caution">
    <text evidence="3">The sequence shown here is derived from an EMBL/GenBank/DDBJ whole genome shotgun (WGS) entry which is preliminary data.</text>
</comment>
<keyword evidence="2" id="KW-1133">Transmembrane helix</keyword>
<keyword evidence="4" id="KW-1185">Reference proteome</keyword>